<feature type="region of interest" description="Disordered" evidence="1">
    <location>
        <begin position="1"/>
        <end position="29"/>
    </location>
</feature>
<feature type="compositionally biased region" description="Polar residues" evidence="1">
    <location>
        <begin position="150"/>
        <end position="166"/>
    </location>
</feature>
<organism evidence="2 3">
    <name type="scientific">Mytilus coruscus</name>
    <name type="common">Sea mussel</name>
    <dbReference type="NCBI Taxonomy" id="42192"/>
    <lineage>
        <taxon>Eukaryota</taxon>
        <taxon>Metazoa</taxon>
        <taxon>Spiralia</taxon>
        <taxon>Lophotrochozoa</taxon>
        <taxon>Mollusca</taxon>
        <taxon>Bivalvia</taxon>
        <taxon>Autobranchia</taxon>
        <taxon>Pteriomorphia</taxon>
        <taxon>Mytilida</taxon>
        <taxon>Mytiloidea</taxon>
        <taxon>Mytilidae</taxon>
        <taxon>Mytilinae</taxon>
        <taxon>Mytilus</taxon>
    </lineage>
</organism>
<gene>
    <name evidence="2" type="ORF">MCOR_42669</name>
</gene>
<dbReference type="OrthoDB" id="10392480at2759"/>
<feature type="compositionally biased region" description="Polar residues" evidence="1">
    <location>
        <begin position="174"/>
        <end position="183"/>
    </location>
</feature>
<proteinExistence type="predicted"/>
<evidence type="ECO:0000313" key="2">
    <source>
        <dbReference type="EMBL" id="CAC5409371.1"/>
    </source>
</evidence>
<feature type="compositionally biased region" description="Polar residues" evidence="1">
    <location>
        <begin position="12"/>
        <end position="29"/>
    </location>
</feature>
<feature type="compositionally biased region" description="Basic and acidic residues" evidence="1">
    <location>
        <begin position="1"/>
        <end position="11"/>
    </location>
</feature>
<name>A0A6J8DPD8_MYTCO</name>
<evidence type="ECO:0000256" key="1">
    <source>
        <dbReference type="SAM" id="MobiDB-lite"/>
    </source>
</evidence>
<accession>A0A6J8DPD8</accession>
<evidence type="ECO:0000313" key="3">
    <source>
        <dbReference type="Proteomes" id="UP000507470"/>
    </source>
</evidence>
<keyword evidence="3" id="KW-1185">Reference proteome</keyword>
<reference evidence="2 3" key="1">
    <citation type="submission" date="2020-06" db="EMBL/GenBank/DDBJ databases">
        <authorList>
            <person name="Li R."/>
            <person name="Bekaert M."/>
        </authorList>
    </citation>
    <scope>NUCLEOTIDE SEQUENCE [LARGE SCALE GENOMIC DNA]</scope>
    <source>
        <strain evidence="3">wild</strain>
    </source>
</reference>
<dbReference type="EMBL" id="CACVKT020007641">
    <property type="protein sequence ID" value="CAC5409371.1"/>
    <property type="molecule type" value="Genomic_DNA"/>
</dbReference>
<protein>
    <submittedName>
        <fullName evidence="2">Uncharacterized protein</fullName>
    </submittedName>
</protein>
<feature type="region of interest" description="Disordered" evidence="1">
    <location>
        <begin position="150"/>
        <end position="183"/>
    </location>
</feature>
<sequence>MEHSHEIEFNPKSRSSIGENETLNRNSSEMISITRQQSIESLNTVDEYQNKSSENETNEIIHVVTMFRDEIKQTISENTRNMNSCEFKIDEIQQTMSNISSENTRNTNSFEMKIQDLKGYFDRQMSNVNKRVSHLAEGQAFPEIRQNIVNNNSQHPTGCGDNQYNHQSDKEQINGDSENMSRQNQQTYPYEQFTSHSHNSVNNSQFDPQIQYRNRQLHPSHSGVPSHASKMNMKPQYYDGTEDIDEYLNQFEIFTEINNWDYLNKSLYLASSLKRGARVILSELDSHERRDFHSSVKALNNRKGNDSVNKAKKILEQKLLDFIDSLKSRFEKESLLGMNF</sequence>
<dbReference type="AlphaFoldDB" id="A0A6J8DPD8"/>
<dbReference type="Proteomes" id="UP000507470">
    <property type="component" value="Unassembled WGS sequence"/>
</dbReference>